<reference evidence="2" key="5">
    <citation type="submission" date="2025-09" db="UniProtKB">
        <authorList>
            <consortium name="Ensembl"/>
        </authorList>
    </citation>
    <scope>IDENTIFICATION</scope>
</reference>
<dbReference type="GeneTree" id="ENSGT00940000161781"/>
<reference evidence="2" key="4">
    <citation type="submission" date="2025-08" db="UniProtKB">
        <authorList>
            <consortium name="Ensembl"/>
        </authorList>
    </citation>
    <scope>IDENTIFICATION</scope>
</reference>
<evidence type="ECO:0000313" key="3">
    <source>
        <dbReference type="Proteomes" id="UP000472240"/>
    </source>
</evidence>
<reference evidence="2 3" key="2">
    <citation type="journal article" date="2018" name="Annu Rev Anim Biosci">
        <title>Bat Biology, Genomes, and the Bat1K Project: To Generate Chromosome-Level Genomes for All Living Bat Species.</title>
        <authorList>
            <person name="Teeling E.C."/>
            <person name="Vernes S.C."/>
            <person name="Davalos L.M."/>
            <person name="Ray D.A."/>
            <person name="Gilbert M.T.P."/>
            <person name="Myers E."/>
        </authorList>
    </citation>
    <scope>NUCLEOTIDE SEQUENCE</scope>
</reference>
<dbReference type="AlphaFoldDB" id="A0A671ECX0"/>
<feature type="region of interest" description="Disordered" evidence="1">
    <location>
        <begin position="1"/>
        <end position="25"/>
    </location>
</feature>
<dbReference type="Proteomes" id="UP000472240">
    <property type="component" value="Chromosome 15"/>
</dbReference>
<proteinExistence type="predicted"/>
<keyword evidence="3" id="KW-1185">Reference proteome</keyword>
<evidence type="ECO:0000313" key="2">
    <source>
        <dbReference type="Ensembl" id="ENSRFEP00010008382.1"/>
    </source>
</evidence>
<organism evidence="2 3">
    <name type="scientific">Rhinolophus ferrumequinum</name>
    <name type="common">Greater horseshoe bat</name>
    <dbReference type="NCBI Taxonomy" id="59479"/>
    <lineage>
        <taxon>Eukaryota</taxon>
        <taxon>Metazoa</taxon>
        <taxon>Chordata</taxon>
        <taxon>Craniata</taxon>
        <taxon>Vertebrata</taxon>
        <taxon>Euteleostomi</taxon>
        <taxon>Mammalia</taxon>
        <taxon>Eutheria</taxon>
        <taxon>Laurasiatheria</taxon>
        <taxon>Chiroptera</taxon>
        <taxon>Yinpterochiroptera</taxon>
        <taxon>Rhinolophoidea</taxon>
        <taxon>Rhinolophidae</taxon>
        <taxon>Rhinolophinae</taxon>
        <taxon>Rhinolophus</taxon>
    </lineage>
</organism>
<accession>A0A671ECX0</accession>
<feature type="compositionally biased region" description="Polar residues" evidence="1">
    <location>
        <begin position="1"/>
        <end position="11"/>
    </location>
</feature>
<protein>
    <submittedName>
        <fullName evidence="2">Uncharacterized protein</fullName>
    </submittedName>
</protein>
<reference evidence="3" key="3">
    <citation type="submission" date="2018-12" db="EMBL/GenBank/DDBJ databases">
        <title>G10K-VGP greater horseshoe bat female genome, primary haplotype.</title>
        <authorList>
            <person name="Teeling E."/>
            <person name="Myers G."/>
            <person name="Vernes S."/>
            <person name="Pippel M."/>
            <person name="Winkler S."/>
            <person name="Fedrigo O."/>
            <person name="Rhie A."/>
            <person name="Koren S."/>
            <person name="Phillippy A."/>
            <person name="Lewin H."/>
            <person name="Damas J."/>
            <person name="Howe K."/>
            <person name="Mountcastle J."/>
            <person name="Jarvis E.D."/>
        </authorList>
    </citation>
    <scope>NUCLEOTIDE SEQUENCE [LARGE SCALE GENOMIC DNA]</scope>
</reference>
<feature type="compositionally biased region" description="Basic and acidic residues" evidence="1">
    <location>
        <begin position="16"/>
        <end position="25"/>
    </location>
</feature>
<reference evidence="2 3" key="1">
    <citation type="journal article" date="2015" name="Annu Rev Anim Biosci">
        <title>The Genome 10K Project: a way forward.</title>
        <authorList>
            <person name="Koepfli K.P."/>
            <person name="Paten B."/>
            <person name="O'Brien S.J."/>
            <person name="Koepfli K.P."/>
            <person name="Paten B."/>
            <person name="Antunes A."/>
            <person name="Belov K."/>
            <person name="Bustamante C."/>
            <person name="Castoe T.A."/>
            <person name="Clawson H."/>
            <person name="Crawford A.J."/>
            <person name="Diekhans M."/>
            <person name="Distel D."/>
            <person name="Durbin R."/>
            <person name="Earl D."/>
            <person name="Fujita M.K."/>
            <person name="Gamble T."/>
            <person name="Georges A."/>
            <person name="Gemmell N."/>
            <person name="Gilbert M.T."/>
            <person name="Graves J.M."/>
            <person name="Green R.E."/>
            <person name="Hickey G."/>
            <person name="Jarvis E.D."/>
            <person name="Johnson W."/>
            <person name="Komissarov A."/>
            <person name="Korf I."/>
            <person name="Kuhn R."/>
            <person name="Larkin D.M."/>
            <person name="Lewin H."/>
            <person name="Lopez J.V."/>
            <person name="Ma J."/>
            <person name="Marques-Bonet T."/>
            <person name="Miller W."/>
            <person name="Murphy R."/>
            <person name="Pevzner P."/>
            <person name="Shapiro B."/>
            <person name="Steiner C."/>
            <person name="Tamazian G."/>
            <person name="Venkatesh B."/>
            <person name="Wang J."/>
            <person name="Wayne R."/>
            <person name="Wiley E."/>
            <person name="Yang H."/>
            <person name="Zhang G."/>
            <person name="Haussler D."/>
            <person name="Ryder O."/>
            <person name="O'Brien S.J."/>
        </authorList>
    </citation>
    <scope>NUCLEOTIDE SEQUENCE</scope>
</reference>
<dbReference type="Ensembl" id="ENSRFET00010009216.1">
    <property type="protein sequence ID" value="ENSRFEP00010008382.1"/>
    <property type="gene ID" value="ENSRFEG00010005685.1"/>
</dbReference>
<sequence length="25" mass="2724">MPANWTSSQKSLALAPEEHGSSYEC</sequence>
<name>A0A671ECX0_RHIFE</name>
<evidence type="ECO:0000256" key="1">
    <source>
        <dbReference type="SAM" id="MobiDB-lite"/>
    </source>
</evidence>